<evidence type="ECO:0000256" key="2">
    <source>
        <dbReference type="ARBA" id="ARBA00022643"/>
    </source>
</evidence>
<evidence type="ECO:0000313" key="7">
    <source>
        <dbReference type="EMBL" id="MEZ0491983.1"/>
    </source>
</evidence>
<dbReference type="InterPro" id="IPR011251">
    <property type="entry name" value="Luciferase-like_dom"/>
</dbReference>
<comment type="caution">
    <text evidence="7">The sequence shown here is derived from an EMBL/GenBank/DDBJ whole genome shotgun (WGS) entry which is preliminary data.</text>
</comment>
<keyword evidence="2" id="KW-0288">FMN</keyword>
<dbReference type="Pfam" id="PF00296">
    <property type="entry name" value="Bac_luciferase"/>
    <property type="match status" value="1"/>
</dbReference>
<evidence type="ECO:0000259" key="6">
    <source>
        <dbReference type="Pfam" id="PF00296"/>
    </source>
</evidence>
<accession>A0ABV4I2Q7</accession>
<dbReference type="PANTHER" id="PTHR30011:SF16">
    <property type="entry name" value="C2H2 FINGER DOMAIN TRANSCRIPTION FACTOR (EUROFUNG)-RELATED"/>
    <property type="match status" value="1"/>
</dbReference>
<organism evidence="7 8">
    <name type="scientific">Kineococcus mangrovi</name>
    <dbReference type="NCBI Taxonomy" id="1660183"/>
    <lineage>
        <taxon>Bacteria</taxon>
        <taxon>Bacillati</taxon>
        <taxon>Actinomycetota</taxon>
        <taxon>Actinomycetes</taxon>
        <taxon>Kineosporiales</taxon>
        <taxon>Kineosporiaceae</taxon>
        <taxon>Kineococcus</taxon>
    </lineage>
</organism>
<comment type="similarity">
    <text evidence="5">Belongs to the NtaA/SnaA/DszA monooxygenase family.</text>
</comment>
<feature type="domain" description="Luciferase-like" evidence="6">
    <location>
        <begin position="34"/>
        <end position="251"/>
    </location>
</feature>
<gene>
    <name evidence="7" type="ORF">AB2L28_07010</name>
</gene>
<sequence>MPFPPPLRWAVELDGAGRHPAAWRLPGACPGDLFTAAHWRRLAATVEAADLDLLVVPDAYRLQSAGERDQRGRLDAVAVAAHLAPLTRRTGLVPVVTATHTEPFHTQKAIATLDLTSRGRAGWQVEVSTTPAEADLFGRKPVAPADELWREAAETVDVARRLWDSWEDDAVVRDLATGRYVDRDKLHPVDFAGGFFTVKGPSITPRSPQGQPLVVVPVRDEPSLALAAAQADVARLETASPERAAAWAARLPDATVLLDVEILLRRGAGEAAGVAAQLDAWSPGHAPRTLRHVGTPDTFRGLVQALPAGVDGVAAVPLDLPGSLDVLTAEVLPRLPRPVVRGTTLRERFGLPRPVSRYAREVPA</sequence>
<proteinExistence type="inferred from homology"/>
<keyword evidence="8" id="KW-1185">Reference proteome</keyword>
<dbReference type="InterPro" id="IPR036661">
    <property type="entry name" value="Luciferase-like_sf"/>
</dbReference>
<dbReference type="InterPro" id="IPR051260">
    <property type="entry name" value="Diverse_substr_monoxygenases"/>
</dbReference>
<dbReference type="PANTHER" id="PTHR30011">
    <property type="entry name" value="ALKANESULFONATE MONOOXYGENASE-RELATED"/>
    <property type="match status" value="1"/>
</dbReference>
<evidence type="ECO:0000256" key="5">
    <source>
        <dbReference type="ARBA" id="ARBA00033748"/>
    </source>
</evidence>
<name>A0ABV4I2Q7_9ACTN</name>
<keyword evidence="4" id="KW-0503">Monooxygenase</keyword>
<keyword evidence="1" id="KW-0285">Flavoprotein</keyword>
<reference evidence="7 8" key="1">
    <citation type="submission" date="2024-07" db="EMBL/GenBank/DDBJ databases">
        <authorList>
            <person name="Thanompreechachai J."/>
            <person name="Duangmal K."/>
        </authorList>
    </citation>
    <scope>NUCLEOTIDE SEQUENCE [LARGE SCALE GENOMIC DNA]</scope>
    <source>
        <strain evidence="7 8">TBRC 1896</strain>
    </source>
</reference>
<evidence type="ECO:0000313" key="8">
    <source>
        <dbReference type="Proteomes" id="UP001566476"/>
    </source>
</evidence>
<evidence type="ECO:0000256" key="4">
    <source>
        <dbReference type="ARBA" id="ARBA00023033"/>
    </source>
</evidence>
<keyword evidence="3" id="KW-0560">Oxidoreductase</keyword>
<protein>
    <submittedName>
        <fullName evidence="7">LLM class flavin-dependent oxidoreductase</fullName>
    </submittedName>
</protein>
<dbReference type="RefSeq" id="WP_370718035.1">
    <property type="nucleotide sequence ID" value="NZ_JBGGTQ010000003.1"/>
</dbReference>
<dbReference type="Proteomes" id="UP001566476">
    <property type="component" value="Unassembled WGS sequence"/>
</dbReference>
<evidence type="ECO:0000256" key="3">
    <source>
        <dbReference type="ARBA" id="ARBA00023002"/>
    </source>
</evidence>
<dbReference type="EMBL" id="JBGGTQ010000003">
    <property type="protein sequence ID" value="MEZ0491983.1"/>
    <property type="molecule type" value="Genomic_DNA"/>
</dbReference>
<dbReference type="PIRSF" id="PIRSF000337">
    <property type="entry name" value="NTA_MOA"/>
    <property type="match status" value="1"/>
</dbReference>
<dbReference type="InterPro" id="IPR016215">
    <property type="entry name" value="NTA_MOA"/>
</dbReference>
<evidence type="ECO:0000256" key="1">
    <source>
        <dbReference type="ARBA" id="ARBA00022630"/>
    </source>
</evidence>
<dbReference type="Gene3D" id="3.20.20.30">
    <property type="entry name" value="Luciferase-like domain"/>
    <property type="match status" value="1"/>
</dbReference>
<dbReference type="SUPFAM" id="SSF51679">
    <property type="entry name" value="Bacterial luciferase-like"/>
    <property type="match status" value="1"/>
</dbReference>